<dbReference type="Proteomes" id="UP000439903">
    <property type="component" value="Unassembled WGS sequence"/>
</dbReference>
<dbReference type="GO" id="GO:0005886">
    <property type="term" value="C:plasma membrane"/>
    <property type="evidence" value="ECO:0007669"/>
    <property type="project" value="TreeGrafter"/>
</dbReference>
<dbReference type="OrthoDB" id="6068913at2759"/>
<evidence type="ECO:0000313" key="3">
    <source>
        <dbReference type="EMBL" id="KAF0507607.1"/>
    </source>
</evidence>
<feature type="transmembrane region" description="Helical" evidence="2">
    <location>
        <begin position="700"/>
        <end position="725"/>
    </location>
</feature>
<keyword evidence="3" id="KW-0675">Receptor</keyword>
<feature type="transmembrane region" description="Helical" evidence="2">
    <location>
        <begin position="641"/>
        <end position="663"/>
    </location>
</feature>
<dbReference type="GO" id="GO:0098703">
    <property type="term" value="P:calcium ion import across plasma membrane"/>
    <property type="evidence" value="ECO:0007669"/>
    <property type="project" value="TreeGrafter"/>
</dbReference>
<dbReference type="SUPFAM" id="SSF82171">
    <property type="entry name" value="DPP6 N-terminal domain-like"/>
    <property type="match status" value="1"/>
</dbReference>
<gene>
    <name evidence="3" type="ORF">F8M41_018987</name>
</gene>
<comment type="caution">
    <text evidence="3">The sequence shown here is derived from an EMBL/GenBank/DDBJ whole genome shotgun (WGS) entry which is preliminary data.</text>
</comment>
<feature type="transmembrane region" description="Helical" evidence="2">
    <location>
        <begin position="745"/>
        <end position="765"/>
    </location>
</feature>
<evidence type="ECO:0000256" key="1">
    <source>
        <dbReference type="ARBA" id="ARBA00022737"/>
    </source>
</evidence>
<keyword evidence="4" id="KW-1185">Reference proteome</keyword>
<organism evidence="3 4">
    <name type="scientific">Gigaspora margarita</name>
    <dbReference type="NCBI Taxonomy" id="4874"/>
    <lineage>
        <taxon>Eukaryota</taxon>
        <taxon>Fungi</taxon>
        <taxon>Fungi incertae sedis</taxon>
        <taxon>Mucoromycota</taxon>
        <taxon>Glomeromycotina</taxon>
        <taxon>Glomeromycetes</taxon>
        <taxon>Diversisporales</taxon>
        <taxon>Gigasporaceae</taxon>
        <taxon>Gigaspora</taxon>
    </lineage>
</organism>
<dbReference type="PANTHER" id="PTHR10582:SF2">
    <property type="entry name" value="INACTIVE"/>
    <property type="match status" value="1"/>
</dbReference>
<protein>
    <submittedName>
        <fullName evidence="3">Transient receptor potential cation channel subfamily a member 1-like</fullName>
    </submittedName>
</protein>
<keyword evidence="2" id="KW-0472">Membrane</keyword>
<reference evidence="3 4" key="1">
    <citation type="journal article" date="2019" name="Environ. Microbiol.">
        <title>At the nexus of three kingdoms: the genome of the mycorrhizal fungus Gigaspora margarita provides insights into plant, endobacterial and fungal interactions.</title>
        <authorList>
            <person name="Venice F."/>
            <person name="Ghignone S."/>
            <person name="Salvioli di Fossalunga A."/>
            <person name="Amselem J."/>
            <person name="Novero M."/>
            <person name="Xianan X."/>
            <person name="Sedzielewska Toro K."/>
            <person name="Morin E."/>
            <person name="Lipzen A."/>
            <person name="Grigoriev I.V."/>
            <person name="Henrissat B."/>
            <person name="Martin F.M."/>
            <person name="Bonfante P."/>
        </authorList>
    </citation>
    <scope>NUCLEOTIDE SEQUENCE [LARGE SCALE GENOMIC DNA]</scope>
    <source>
        <strain evidence="3 4">BEG34</strain>
    </source>
</reference>
<dbReference type="GO" id="GO:0005216">
    <property type="term" value="F:monoatomic ion channel activity"/>
    <property type="evidence" value="ECO:0007669"/>
    <property type="project" value="InterPro"/>
</dbReference>
<sequence>MTSDSDVKIPIEEAPDKNKILKIVCSPNMKHVATLDEIKNNISFWSTNNQEQRLKKVRTIHIDNMLTNKNFEKIFAISDNMLCSIMINRIAPYNFKIFEVESEQEILLTFPDWQNEIHTLRFIDNGNIVMVSTKYCRTYVFSTKDSIIWVCKSMIELKYFSEIWITSTGKLIIFNDTIYEIIIWDIEDLSIKTNILIDWNYTLNKYIEISDDEKLLIVCAKNEETNLTRLYVFSTETGINLGFIDTKLKIDRLHLIASSKGERLLYSYVDFSGKYRFNLNDPYGLKNPINASKLFENKQIQEPYIIKSDKIIYTFDGEFNSHIKNQLDILPSFKNDDFFTFTRIGIIIWTYRYAEIKTNYYWNEYNHRLNDFDLEDTKFEDLLNLFKGWTSRRILPASSYETIYKNLNIEFGNKRIFEEFLKDNILEELYLIFYGKILMKMFIRLRDHKLIQLLGMSCINKCVSDSNHLISKISLLSVIFENFNDLSENHPTFIASILSLIGFVIPLPFEIPDSISSHLSTYGSFHQLSKTSYLDILTSILWNHWISFQENFRIGHIFRDLVVKPAIKFCYMSHSSTILAIPLPNFVSYPKEYNFWKELLFPKPNSFTCSNKIKLINEEFYRYLNGEALLKFKWNTYGRKYYLAIWAIYTVYLLNFVIAATYYKNISQTSLVILLNTTIFLGIWHLFFELRQFIFSPLTYIFSVWNFFDLSAYLLPMVSAIIWIRNNDMPTKMATFSTLLLEIKFLLYFRAIEFSSIYFSMMLGVAQGAFSFLVIIGFIIFAFAHSLHILLRYSTPNGTNEEISSLGEQTTNMFMMMDGLSNFGCLSYAYWRYNTNF</sequence>
<accession>A0A8H4AKU2</accession>
<feature type="transmembrane region" description="Helical" evidence="2">
    <location>
        <begin position="669"/>
        <end position="688"/>
    </location>
</feature>
<keyword evidence="2" id="KW-1133">Transmembrane helix</keyword>
<evidence type="ECO:0000313" key="4">
    <source>
        <dbReference type="Proteomes" id="UP000439903"/>
    </source>
</evidence>
<name>A0A8H4AKU2_GIGMA</name>
<proteinExistence type="predicted"/>
<dbReference type="AlphaFoldDB" id="A0A8H4AKU2"/>
<keyword evidence="1" id="KW-0677">Repeat</keyword>
<dbReference type="InterPro" id="IPR024862">
    <property type="entry name" value="TRPV"/>
</dbReference>
<dbReference type="EMBL" id="WTPW01000480">
    <property type="protein sequence ID" value="KAF0507607.1"/>
    <property type="molecule type" value="Genomic_DNA"/>
</dbReference>
<feature type="transmembrane region" description="Helical" evidence="2">
    <location>
        <begin position="772"/>
        <end position="793"/>
    </location>
</feature>
<dbReference type="PANTHER" id="PTHR10582">
    <property type="entry name" value="TRANSIENT RECEPTOR POTENTIAL ION CHANNEL PROTEIN"/>
    <property type="match status" value="1"/>
</dbReference>
<keyword evidence="2" id="KW-0812">Transmembrane</keyword>
<evidence type="ECO:0000256" key="2">
    <source>
        <dbReference type="SAM" id="Phobius"/>
    </source>
</evidence>